<evidence type="ECO:0000259" key="2">
    <source>
        <dbReference type="PROSITE" id="PS50006"/>
    </source>
</evidence>
<evidence type="ECO:0000313" key="3">
    <source>
        <dbReference type="EMBL" id="MBB5843934.1"/>
    </source>
</evidence>
<comment type="caution">
    <text evidence="3">The sequence shown here is derived from an EMBL/GenBank/DDBJ whole genome shotgun (WGS) entry which is preliminary data.</text>
</comment>
<protein>
    <recommendedName>
        <fullName evidence="2">FHA domain-containing protein</fullName>
    </recommendedName>
</protein>
<accession>A0A841ANN7</accession>
<sequence>MTSALSLTYEPASAGGWIAVVADARVLLVGGSPDQSFLVAADEVIGGTDGLQRVLDLLTSGGLSATPPFAVLDRDGDAVRVIVRGEATVVVAHRSGEETISGAGVSTWIERGIEGVTSARVVVGGATSALGFGLPLGAGAAWVSGVALGAEVAEPVEAPVLASAPVAEPVEAPEPPTTPVVTTVTTPDPDPMQELAVDVEATVTDAPVVELDDTLTGDTLFRAVPAAAPEPESDDVGLAGDHDGHTVLTSDIAKLRGRRGAGTPAATPVAPQAPAVTLVLSTGVREPLTQPILVGRSPSVSQVPGGKMPRLLTVGGTDQDISRTHVRFALEGGTVVVTDLHSRNGTTIAMPGKEPQKLRAGEPTSVIVGTIVDLGGGVTFAVEETATADGD</sequence>
<dbReference type="RefSeq" id="WP_184237564.1">
    <property type="nucleotide sequence ID" value="NZ_JACHMJ010000001.1"/>
</dbReference>
<dbReference type="PROSITE" id="PS50006">
    <property type="entry name" value="FHA_DOMAIN"/>
    <property type="match status" value="1"/>
</dbReference>
<dbReference type="Pfam" id="PF00498">
    <property type="entry name" value="FHA"/>
    <property type="match status" value="1"/>
</dbReference>
<dbReference type="SUPFAM" id="SSF49879">
    <property type="entry name" value="SMAD/FHA domain"/>
    <property type="match status" value="1"/>
</dbReference>
<evidence type="ECO:0000256" key="1">
    <source>
        <dbReference type="ARBA" id="ARBA00022553"/>
    </source>
</evidence>
<dbReference type="Proteomes" id="UP000536685">
    <property type="component" value="Unassembled WGS sequence"/>
</dbReference>
<dbReference type="InterPro" id="IPR000253">
    <property type="entry name" value="FHA_dom"/>
</dbReference>
<gene>
    <name evidence="3" type="ORF">HD599_002257</name>
</gene>
<dbReference type="AlphaFoldDB" id="A0A841ANN7"/>
<evidence type="ECO:0000313" key="4">
    <source>
        <dbReference type="Proteomes" id="UP000536685"/>
    </source>
</evidence>
<dbReference type="CDD" id="cd00060">
    <property type="entry name" value="FHA"/>
    <property type="match status" value="1"/>
</dbReference>
<dbReference type="Gene3D" id="2.60.200.20">
    <property type="match status" value="1"/>
</dbReference>
<name>A0A841ANN7_9MICO</name>
<proteinExistence type="predicted"/>
<dbReference type="InterPro" id="IPR008984">
    <property type="entry name" value="SMAD_FHA_dom_sf"/>
</dbReference>
<keyword evidence="1" id="KW-0597">Phosphoprotein</keyword>
<keyword evidence="4" id="KW-1185">Reference proteome</keyword>
<dbReference type="EMBL" id="JACHMJ010000001">
    <property type="protein sequence ID" value="MBB5843934.1"/>
    <property type="molecule type" value="Genomic_DNA"/>
</dbReference>
<reference evidence="3 4" key="1">
    <citation type="submission" date="2020-08" db="EMBL/GenBank/DDBJ databases">
        <title>Sequencing the genomes of 1000 actinobacteria strains.</title>
        <authorList>
            <person name="Klenk H.-P."/>
        </authorList>
    </citation>
    <scope>NUCLEOTIDE SEQUENCE [LARGE SCALE GENOMIC DNA]</scope>
    <source>
        <strain evidence="3 4">DSM 105784</strain>
    </source>
</reference>
<organism evidence="3 4">
    <name type="scientific">Conyzicola lurida</name>
    <dbReference type="NCBI Taxonomy" id="1172621"/>
    <lineage>
        <taxon>Bacteria</taxon>
        <taxon>Bacillati</taxon>
        <taxon>Actinomycetota</taxon>
        <taxon>Actinomycetes</taxon>
        <taxon>Micrococcales</taxon>
        <taxon>Microbacteriaceae</taxon>
        <taxon>Conyzicola</taxon>
    </lineage>
</organism>
<feature type="domain" description="FHA" evidence="2">
    <location>
        <begin position="292"/>
        <end position="348"/>
    </location>
</feature>